<evidence type="ECO:0000313" key="2">
    <source>
        <dbReference type="EMBL" id="GBP77005.1"/>
    </source>
</evidence>
<dbReference type="PANTHER" id="PTHR19446">
    <property type="entry name" value="REVERSE TRANSCRIPTASES"/>
    <property type="match status" value="1"/>
</dbReference>
<keyword evidence="3" id="KW-1185">Reference proteome</keyword>
<dbReference type="Pfam" id="PF00078">
    <property type="entry name" value="RVT_1"/>
    <property type="match status" value="1"/>
</dbReference>
<sequence length="282" mass="31799">MRRYAAKDRAEILADHLEEQFTLHPELDSHTATSHQEEVERRVREFLSTLVPPLPGNYYVSPMEIARTIVRLPKRKAPGPDGILTIAIQQLPRRDMVAKTLDSRQVSTRLRCCPRSSTYVSASCDACTVTCHLDRSDSGFGADTTTLQLARVLHHMAAEHNRGRRTVEIFLDIEKAFARVWRSGLLHNLTNTQIPPALVRAVASFLERRSFYVTVKYATLDPRPIRPGVPQGSCLSPCLYMVYTDDMPPLADQLQDCEEDLVLALYAYLVSFHLAKLAVAKL</sequence>
<gene>
    <name evidence="2" type="primary">pol</name>
    <name evidence="2" type="ORF">EVAR_49566_1</name>
</gene>
<dbReference type="InterPro" id="IPR000477">
    <property type="entry name" value="RT_dom"/>
</dbReference>
<dbReference type="Proteomes" id="UP000299102">
    <property type="component" value="Unassembled WGS sequence"/>
</dbReference>
<dbReference type="EMBL" id="BGZK01001314">
    <property type="protein sequence ID" value="GBP77005.1"/>
    <property type="molecule type" value="Genomic_DNA"/>
</dbReference>
<name>A0A4C1YRN6_EUMVA</name>
<organism evidence="2 3">
    <name type="scientific">Eumeta variegata</name>
    <name type="common">Bagworm moth</name>
    <name type="synonym">Eumeta japonica</name>
    <dbReference type="NCBI Taxonomy" id="151549"/>
    <lineage>
        <taxon>Eukaryota</taxon>
        <taxon>Metazoa</taxon>
        <taxon>Ecdysozoa</taxon>
        <taxon>Arthropoda</taxon>
        <taxon>Hexapoda</taxon>
        <taxon>Insecta</taxon>
        <taxon>Pterygota</taxon>
        <taxon>Neoptera</taxon>
        <taxon>Endopterygota</taxon>
        <taxon>Lepidoptera</taxon>
        <taxon>Glossata</taxon>
        <taxon>Ditrysia</taxon>
        <taxon>Tineoidea</taxon>
        <taxon>Psychidae</taxon>
        <taxon>Oiketicinae</taxon>
        <taxon>Eumeta</taxon>
    </lineage>
</organism>
<comment type="caution">
    <text evidence="2">The sequence shown here is derived from an EMBL/GenBank/DDBJ whole genome shotgun (WGS) entry which is preliminary data.</text>
</comment>
<reference evidence="2 3" key="1">
    <citation type="journal article" date="2019" name="Commun. Biol.">
        <title>The bagworm genome reveals a unique fibroin gene that provides high tensile strength.</title>
        <authorList>
            <person name="Kono N."/>
            <person name="Nakamura H."/>
            <person name="Ohtoshi R."/>
            <person name="Tomita M."/>
            <person name="Numata K."/>
            <person name="Arakawa K."/>
        </authorList>
    </citation>
    <scope>NUCLEOTIDE SEQUENCE [LARGE SCALE GENOMIC DNA]</scope>
</reference>
<protein>
    <submittedName>
        <fullName evidence="2">RNA-directed DNA polymerase from mobile element jockey</fullName>
    </submittedName>
</protein>
<proteinExistence type="predicted"/>
<dbReference type="OrthoDB" id="412981at2759"/>
<keyword evidence="2" id="KW-0808">Transferase</keyword>
<dbReference type="PROSITE" id="PS50878">
    <property type="entry name" value="RT_POL"/>
    <property type="match status" value="1"/>
</dbReference>
<evidence type="ECO:0000313" key="3">
    <source>
        <dbReference type="Proteomes" id="UP000299102"/>
    </source>
</evidence>
<dbReference type="STRING" id="151549.A0A4C1YRN6"/>
<keyword evidence="2" id="KW-0548">Nucleotidyltransferase</keyword>
<accession>A0A4C1YRN6</accession>
<evidence type="ECO:0000259" key="1">
    <source>
        <dbReference type="PROSITE" id="PS50878"/>
    </source>
</evidence>
<dbReference type="AlphaFoldDB" id="A0A4C1YRN6"/>
<dbReference type="GO" id="GO:0003964">
    <property type="term" value="F:RNA-directed DNA polymerase activity"/>
    <property type="evidence" value="ECO:0007669"/>
    <property type="project" value="UniProtKB-KW"/>
</dbReference>
<feature type="domain" description="Reverse transcriptase" evidence="1">
    <location>
        <begin position="72"/>
        <end position="282"/>
    </location>
</feature>
<keyword evidence="2" id="KW-0695">RNA-directed DNA polymerase</keyword>